<dbReference type="Pfam" id="PF13561">
    <property type="entry name" value="adh_short_C2"/>
    <property type="match status" value="1"/>
</dbReference>
<keyword evidence="4 6" id="KW-0560">Oxidoreductase</keyword>
<dbReference type="EMBL" id="JBHSBI010000032">
    <property type="protein sequence ID" value="MFC4014151.1"/>
    <property type="molecule type" value="Genomic_DNA"/>
</dbReference>
<evidence type="ECO:0000256" key="3">
    <source>
        <dbReference type="ARBA" id="ARBA00012948"/>
    </source>
</evidence>
<dbReference type="EC" id="1.1.1.100" evidence="3 6"/>
<dbReference type="Gene3D" id="3.40.50.720">
    <property type="entry name" value="NAD(P)-binding Rossmann-like Domain"/>
    <property type="match status" value="1"/>
</dbReference>
<comment type="catalytic activity">
    <reaction evidence="5 6">
        <text>a (3R)-hydroxyacyl-[ACP] + NADP(+) = a 3-oxoacyl-[ACP] + NADPH + H(+)</text>
        <dbReference type="Rhea" id="RHEA:17397"/>
        <dbReference type="Rhea" id="RHEA-COMP:9916"/>
        <dbReference type="Rhea" id="RHEA-COMP:9945"/>
        <dbReference type="ChEBI" id="CHEBI:15378"/>
        <dbReference type="ChEBI" id="CHEBI:57783"/>
        <dbReference type="ChEBI" id="CHEBI:58349"/>
        <dbReference type="ChEBI" id="CHEBI:78776"/>
        <dbReference type="ChEBI" id="CHEBI:78827"/>
        <dbReference type="EC" id="1.1.1.100"/>
    </reaction>
</comment>
<evidence type="ECO:0000313" key="8">
    <source>
        <dbReference type="EMBL" id="MFC4014151.1"/>
    </source>
</evidence>
<organism evidence="8 9">
    <name type="scientific">Nonomuraea purpurea</name>
    <dbReference type="NCBI Taxonomy" id="1849276"/>
    <lineage>
        <taxon>Bacteria</taxon>
        <taxon>Bacillati</taxon>
        <taxon>Actinomycetota</taxon>
        <taxon>Actinomycetes</taxon>
        <taxon>Streptosporangiales</taxon>
        <taxon>Streptosporangiaceae</taxon>
        <taxon>Nonomuraea</taxon>
    </lineage>
</organism>
<reference evidence="9" key="1">
    <citation type="journal article" date="2019" name="Int. J. Syst. Evol. Microbiol.">
        <title>The Global Catalogue of Microorganisms (GCM) 10K type strain sequencing project: providing services to taxonomists for standard genome sequencing and annotation.</title>
        <authorList>
            <consortium name="The Broad Institute Genomics Platform"/>
            <consortium name="The Broad Institute Genome Sequencing Center for Infectious Disease"/>
            <person name="Wu L."/>
            <person name="Ma J."/>
        </authorList>
    </citation>
    <scope>NUCLEOTIDE SEQUENCE [LARGE SCALE GENOMIC DNA]</scope>
    <source>
        <strain evidence="9">TBRC 1276</strain>
    </source>
</reference>
<dbReference type="SUPFAM" id="SSF51735">
    <property type="entry name" value="NAD(P)-binding Rossmann-fold domains"/>
    <property type="match status" value="1"/>
</dbReference>
<keyword evidence="9" id="KW-1185">Reference proteome</keyword>
<evidence type="ECO:0000256" key="1">
    <source>
        <dbReference type="ARBA" id="ARBA00005194"/>
    </source>
</evidence>
<dbReference type="CDD" id="cd05333">
    <property type="entry name" value="BKR_SDR_c"/>
    <property type="match status" value="1"/>
</dbReference>
<dbReference type="InterPro" id="IPR057326">
    <property type="entry name" value="KR_dom"/>
</dbReference>
<evidence type="ECO:0000259" key="7">
    <source>
        <dbReference type="SMART" id="SM00822"/>
    </source>
</evidence>
<dbReference type="InterPro" id="IPR002347">
    <property type="entry name" value="SDR_fam"/>
</dbReference>
<dbReference type="NCBIfam" id="NF009466">
    <property type="entry name" value="PRK12826.1-2"/>
    <property type="match status" value="1"/>
</dbReference>
<dbReference type="InterPro" id="IPR036291">
    <property type="entry name" value="NAD(P)-bd_dom_sf"/>
</dbReference>
<sequence length="244" mass="25682">MSGCVLVTGVSRGIGRSVALRLAADGHRVAGCSTTDGEAVRKTKAEIEAHGAETFFAACDVRDPAAVEEFVRQAEAALGPITALVNNAGITRDRPTVLMPPEDWQAVIDTNLSGTWNVCRTVAFRFIKRKHGAIVNLSSIAGVYGNSGQSNYAASKAGIIGLSRSLAKEVARYGIRVNVVAPGFVQTDMTAVLPDKLRAQALSQVPLGRFGEPGEVAELVAFLLSDRASYITGQVIQVDGGMVL</sequence>
<proteinExistence type="inferred from homology"/>
<evidence type="ECO:0000256" key="2">
    <source>
        <dbReference type="ARBA" id="ARBA00006484"/>
    </source>
</evidence>
<comment type="subunit">
    <text evidence="6">Homotetramer.</text>
</comment>
<evidence type="ECO:0000256" key="6">
    <source>
        <dbReference type="RuleBase" id="RU366074"/>
    </source>
</evidence>
<feature type="domain" description="Ketoreductase" evidence="7">
    <location>
        <begin position="3"/>
        <end position="183"/>
    </location>
</feature>
<dbReference type="GO" id="GO:0004316">
    <property type="term" value="F:3-oxoacyl-[acyl-carrier-protein] reductase (NADPH) activity"/>
    <property type="evidence" value="ECO:0007669"/>
    <property type="project" value="UniProtKB-EC"/>
</dbReference>
<dbReference type="RefSeq" id="WP_379534000.1">
    <property type="nucleotide sequence ID" value="NZ_JBHSBI010000032.1"/>
</dbReference>
<gene>
    <name evidence="8" type="primary">fabG</name>
    <name evidence="8" type="ORF">ACFOY2_43475</name>
</gene>
<keyword evidence="6" id="KW-0443">Lipid metabolism</keyword>
<dbReference type="SMART" id="SM00822">
    <property type="entry name" value="PKS_KR"/>
    <property type="match status" value="1"/>
</dbReference>
<dbReference type="PRINTS" id="PR00081">
    <property type="entry name" value="GDHRDH"/>
</dbReference>
<dbReference type="Proteomes" id="UP001595851">
    <property type="component" value="Unassembled WGS sequence"/>
</dbReference>
<keyword evidence="6" id="KW-0444">Lipid biosynthesis</keyword>
<keyword evidence="6" id="KW-0275">Fatty acid biosynthesis</keyword>
<evidence type="ECO:0000313" key="9">
    <source>
        <dbReference type="Proteomes" id="UP001595851"/>
    </source>
</evidence>
<dbReference type="NCBIfam" id="TIGR01830">
    <property type="entry name" value="3oxo_ACP_reduc"/>
    <property type="match status" value="1"/>
</dbReference>
<dbReference type="InterPro" id="IPR020904">
    <property type="entry name" value="Sc_DH/Rdtase_CS"/>
</dbReference>
<dbReference type="PROSITE" id="PS00061">
    <property type="entry name" value="ADH_SHORT"/>
    <property type="match status" value="1"/>
</dbReference>
<keyword evidence="6" id="KW-0276">Fatty acid metabolism</keyword>
<evidence type="ECO:0000256" key="5">
    <source>
        <dbReference type="ARBA" id="ARBA00048508"/>
    </source>
</evidence>
<accession>A0ABV8GJK7</accession>
<dbReference type="InterPro" id="IPR050259">
    <property type="entry name" value="SDR"/>
</dbReference>
<comment type="function">
    <text evidence="6">Catalyzes the NADPH-dependent reduction of beta-ketoacyl-ACP substrates to beta-hydroxyacyl-ACP products, the first reductive step in the elongation cycle of fatty acid biosynthesis.</text>
</comment>
<protein>
    <recommendedName>
        <fullName evidence="3 6">3-oxoacyl-[acyl-carrier-protein] reductase</fullName>
        <ecNumber evidence="3 6">1.1.1.100</ecNumber>
    </recommendedName>
</protein>
<comment type="caution">
    <text evidence="8">The sequence shown here is derived from an EMBL/GenBank/DDBJ whole genome shotgun (WGS) entry which is preliminary data.</text>
</comment>
<keyword evidence="6" id="KW-0521">NADP</keyword>
<evidence type="ECO:0000256" key="4">
    <source>
        <dbReference type="ARBA" id="ARBA00023002"/>
    </source>
</evidence>
<dbReference type="PANTHER" id="PTHR42879:SF2">
    <property type="entry name" value="3-OXOACYL-[ACYL-CARRIER-PROTEIN] REDUCTASE FABG"/>
    <property type="match status" value="1"/>
</dbReference>
<dbReference type="InterPro" id="IPR011284">
    <property type="entry name" value="3oxo_ACP_reduc"/>
</dbReference>
<dbReference type="PRINTS" id="PR00080">
    <property type="entry name" value="SDRFAMILY"/>
</dbReference>
<comment type="pathway">
    <text evidence="1 6">Lipid metabolism; fatty acid biosynthesis.</text>
</comment>
<comment type="similarity">
    <text evidence="2 6">Belongs to the short-chain dehydrogenases/reductases (SDR) family.</text>
</comment>
<dbReference type="PANTHER" id="PTHR42879">
    <property type="entry name" value="3-OXOACYL-(ACYL-CARRIER-PROTEIN) REDUCTASE"/>
    <property type="match status" value="1"/>
</dbReference>
<name>A0ABV8GJK7_9ACTN</name>